<dbReference type="Pfam" id="PF00400">
    <property type="entry name" value="WD40"/>
    <property type="match status" value="1"/>
</dbReference>
<dbReference type="SMART" id="SM00320">
    <property type="entry name" value="WD40"/>
    <property type="match status" value="5"/>
</dbReference>
<dbReference type="PROSITE" id="PS00678">
    <property type="entry name" value="WD_REPEATS_1"/>
    <property type="match status" value="1"/>
</dbReference>
<dbReference type="PANTHER" id="PTHR22847:SF637">
    <property type="entry name" value="WD REPEAT DOMAIN 5B"/>
    <property type="match status" value="1"/>
</dbReference>
<dbReference type="AlphaFoldDB" id="A0AA88GZI1"/>
<dbReference type="EMBL" id="PYSW02000002">
    <property type="protein sequence ID" value="KAG2393464.1"/>
    <property type="molecule type" value="Genomic_DNA"/>
</dbReference>
<sequence length="621" mass="70966">MSQQLPTIPFLNTAVPEDHFKTDLLAQSWELTTRHRENPTLDLDEDYWKVVLEIGPERKCEYVFHKGVIADNSALFHDIIGTMYDFEDLKQHNTCIQIVSDEERVVFEQIIVPCLYGSRFIEMTLGAQLIIALNFFDYLQMESFKSLLQNSFSELYTAKPTRNKTEYLDEHSEYYLRVYFDTHPTFVVDPFYLNYHFERCIKGFSKFLQPKNKNRCEKLFKSMSPENFLHMISQDSLGISEEDQLVEGIELYFGMHPHIPEELLNKIWMQVKAKHVSDQTFLKLMRHDRIGYAIKDLIKKKRVDGNETPRDYINTIITIATTGGQIERWNIQKDTCDCSLKVHNGYIHDLICKDMGNYSFIFTCGEDGRVCLSKSEKHGPLTFINAVQFSPSTPVLSISANDKILTAVTGLGQVYCVNLSTNGSDVTPVMSISSLLEHDSHSRCATVSDSHIFVGDTEGYIHVWNIGNSVDSSKHKIHTKQVMCMKFITFKNTDYLISGGCDRKVAICKFDRQNRGLSRIRTLDVSTGYIYALDFLLKSKDDFSRNEIVTGATDFIVNVIDIGSGATTSFRGHRNFVYSVVSNGFQAISASDDYSIRVWNTETGECDQSLFLTDAARKISI</sequence>
<evidence type="ECO:0000256" key="3">
    <source>
        <dbReference type="PROSITE-ProRule" id="PRU00221"/>
    </source>
</evidence>
<protein>
    <recommendedName>
        <fullName evidence="6">Guanine nucleotide-binding protein subunit beta-like protein</fullName>
    </recommendedName>
</protein>
<evidence type="ECO:0000313" key="5">
    <source>
        <dbReference type="Proteomes" id="UP000816034"/>
    </source>
</evidence>
<proteinExistence type="predicted"/>
<dbReference type="PANTHER" id="PTHR22847">
    <property type="entry name" value="WD40 REPEAT PROTEIN"/>
    <property type="match status" value="1"/>
</dbReference>
<evidence type="ECO:0008006" key="6">
    <source>
        <dbReference type="Google" id="ProtNLM"/>
    </source>
</evidence>
<dbReference type="Proteomes" id="UP000816034">
    <property type="component" value="Unassembled WGS sequence"/>
</dbReference>
<dbReference type="Gene3D" id="2.130.10.10">
    <property type="entry name" value="YVTN repeat-like/Quinoprotein amine dehydrogenase"/>
    <property type="match status" value="2"/>
</dbReference>
<dbReference type="InterPro" id="IPR015943">
    <property type="entry name" value="WD40/YVTN_repeat-like_dom_sf"/>
</dbReference>
<feature type="repeat" description="WD" evidence="3">
    <location>
        <begin position="570"/>
        <end position="609"/>
    </location>
</feature>
<keyword evidence="2" id="KW-0677">Repeat</keyword>
<evidence type="ECO:0000256" key="1">
    <source>
        <dbReference type="ARBA" id="ARBA00022574"/>
    </source>
</evidence>
<keyword evidence="5" id="KW-1185">Reference proteome</keyword>
<dbReference type="InterPro" id="IPR019775">
    <property type="entry name" value="WD40_repeat_CS"/>
</dbReference>
<organism evidence="4 5">
    <name type="scientific">Naegleria lovaniensis</name>
    <name type="common">Amoeba</name>
    <dbReference type="NCBI Taxonomy" id="51637"/>
    <lineage>
        <taxon>Eukaryota</taxon>
        <taxon>Discoba</taxon>
        <taxon>Heterolobosea</taxon>
        <taxon>Tetramitia</taxon>
        <taxon>Eutetramitia</taxon>
        <taxon>Vahlkampfiidae</taxon>
        <taxon>Naegleria</taxon>
    </lineage>
</organism>
<gene>
    <name evidence="4" type="ORF">C9374_006995</name>
</gene>
<dbReference type="RefSeq" id="XP_044555358.1">
    <property type="nucleotide sequence ID" value="XM_044696916.1"/>
</dbReference>
<accession>A0AA88GZI1</accession>
<keyword evidence="1 3" id="KW-0853">WD repeat</keyword>
<evidence type="ECO:0000313" key="4">
    <source>
        <dbReference type="EMBL" id="KAG2393464.1"/>
    </source>
</evidence>
<dbReference type="InterPro" id="IPR036322">
    <property type="entry name" value="WD40_repeat_dom_sf"/>
</dbReference>
<dbReference type="PROSITE" id="PS50082">
    <property type="entry name" value="WD_REPEATS_2"/>
    <property type="match status" value="1"/>
</dbReference>
<evidence type="ECO:0000256" key="2">
    <source>
        <dbReference type="ARBA" id="ARBA00022737"/>
    </source>
</evidence>
<name>A0AA88GZI1_NAELO</name>
<dbReference type="GO" id="GO:1990234">
    <property type="term" value="C:transferase complex"/>
    <property type="evidence" value="ECO:0007669"/>
    <property type="project" value="UniProtKB-ARBA"/>
</dbReference>
<dbReference type="GeneID" id="68099449"/>
<dbReference type="SUPFAM" id="SSF50978">
    <property type="entry name" value="WD40 repeat-like"/>
    <property type="match status" value="1"/>
</dbReference>
<comment type="caution">
    <text evidence="4">The sequence shown here is derived from an EMBL/GenBank/DDBJ whole genome shotgun (WGS) entry which is preliminary data.</text>
</comment>
<reference evidence="4 5" key="1">
    <citation type="journal article" date="2018" name="BMC Genomics">
        <title>The genome of Naegleria lovaniensis, the basis for a comparative approach to unravel pathogenicity factors of the human pathogenic amoeba N. fowleri.</title>
        <authorList>
            <person name="Liechti N."/>
            <person name="Schurch N."/>
            <person name="Bruggmann R."/>
            <person name="Wittwer M."/>
        </authorList>
    </citation>
    <scope>NUCLEOTIDE SEQUENCE [LARGE SCALE GENOMIC DNA]</scope>
    <source>
        <strain evidence="4 5">ATCC 30569</strain>
    </source>
</reference>
<dbReference type="InterPro" id="IPR001680">
    <property type="entry name" value="WD40_rpt"/>
</dbReference>